<organism evidence="1 2">
    <name type="scientific">Desulfofundulus australicus DSM 11792</name>
    <dbReference type="NCBI Taxonomy" id="1121425"/>
    <lineage>
        <taxon>Bacteria</taxon>
        <taxon>Bacillati</taxon>
        <taxon>Bacillota</taxon>
        <taxon>Clostridia</taxon>
        <taxon>Eubacteriales</taxon>
        <taxon>Peptococcaceae</taxon>
        <taxon>Desulfofundulus</taxon>
    </lineage>
</organism>
<gene>
    <name evidence="1" type="ORF">SAMN02745218_00997</name>
</gene>
<reference evidence="2" key="1">
    <citation type="submission" date="2016-11" db="EMBL/GenBank/DDBJ databases">
        <authorList>
            <person name="Varghese N."/>
            <person name="Submissions S."/>
        </authorList>
    </citation>
    <scope>NUCLEOTIDE SEQUENCE [LARGE SCALE GENOMIC DNA]</scope>
    <source>
        <strain evidence="2">DSM 11792</strain>
    </source>
</reference>
<dbReference type="RefSeq" id="WP_073163645.1">
    <property type="nucleotide sequence ID" value="NZ_FQUW01000010.1"/>
</dbReference>
<evidence type="ECO:0000313" key="1">
    <source>
        <dbReference type="EMBL" id="SHE88628.1"/>
    </source>
</evidence>
<name>A0A1M4X537_9FIRM</name>
<dbReference type="EMBL" id="FQUW01000010">
    <property type="protein sequence ID" value="SHE88628.1"/>
    <property type="molecule type" value="Genomic_DNA"/>
</dbReference>
<dbReference type="Proteomes" id="UP000184196">
    <property type="component" value="Unassembled WGS sequence"/>
</dbReference>
<dbReference type="OrthoDB" id="145485at2"/>
<evidence type="ECO:0000313" key="2">
    <source>
        <dbReference type="Proteomes" id="UP000184196"/>
    </source>
</evidence>
<dbReference type="AlphaFoldDB" id="A0A1M4X537"/>
<protein>
    <submittedName>
        <fullName evidence="1">Uncharacterized protein</fullName>
    </submittedName>
</protein>
<proteinExistence type="predicted"/>
<keyword evidence="2" id="KW-1185">Reference proteome</keyword>
<sequence>MPAKSITKKAGAAPKRLAVLLRCGTPVCQFKEKYGPRWEPRYLIYPHPLLLPKIAMAVVTANAGGSLWSYVQAWREKRRLA</sequence>
<accession>A0A1M4X537</accession>